<dbReference type="PATRIC" id="fig|1280954.3.peg.3827"/>
<evidence type="ECO:0000313" key="2">
    <source>
        <dbReference type="EMBL" id="KCZ96607.1"/>
    </source>
</evidence>
<dbReference type="Proteomes" id="UP000027100">
    <property type="component" value="Unassembled WGS sequence"/>
</dbReference>
<dbReference type="InterPro" id="IPR050168">
    <property type="entry name" value="AAA_ATPase_domain"/>
</dbReference>
<dbReference type="PANTHER" id="PTHR23077">
    <property type="entry name" value="AAA-FAMILY ATPASE"/>
    <property type="match status" value="1"/>
</dbReference>
<dbReference type="GO" id="GO:0005524">
    <property type="term" value="F:ATP binding"/>
    <property type="evidence" value="ECO:0007669"/>
    <property type="project" value="InterPro"/>
</dbReference>
<dbReference type="Gene3D" id="3.40.50.300">
    <property type="entry name" value="P-loop containing nucleotide triphosphate hydrolases"/>
    <property type="match status" value="1"/>
</dbReference>
<reference evidence="2 3" key="1">
    <citation type="journal article" date="2014" name="Antonie Van Leeuwenhoek">
        <title>Hyphomonas beringensis sp. nov. and Hyphomonas chukchiensis sp. nov., isolated from surface seawater of the Bering Sea and Chukchi Sea.</title>
        <authorList>
            <person name="Li C."/>
            <person name="Lai Q."/>
            <person name="Li G."/>
            <person name="Dong C."/>
            <person name="Wang J."/>
            <person name="Liao Y."/>
            <person name="Shao Z."/>
        </authorList>
    </citation>
    <scope>NUCLEOTIDE SEQUENCE [LARGE SCALE GENOMIC DNA]</scope>
    <source>
        <strain evidence="2 3">PS728</strain>
    </source>
</reference>
<dbReference type="InterPro" id="IPR003959">
    <property type="entry name" value="ATPase_AAA_core"/>
</dbReference>
<protein>
    <submittedName>
        <fullName evidence="2">AAA ATPase</fullName>
    </submittedName>
</protein>
<dbReference type="OrthoDB" id="7628834at2"/>
<dbReference type="PANTHER" id="PTHR23077:SF198">
    <property type="entry name" value="ATP-DEPENDENT ZINC METALLOPROTEASE FTSH"/>
    <property type="match status" value="1"/>
</dbReference>
<dbReference type="EMBL" id="ARYM01000044">
    <property type="protein sequence ID" value="KCZ96607.1"/>
    <property type="molecule type" value="Genomic_DNA"/>
</dbReference>
<organism evidence="2 3">
    <name type="scientific">Hyphomonas polymorpha PS728</name>
    <dbReference type="NCBI Taxonomy" id="1280954"/>
    <lineage>
        <taxon>Bacteria</taxon>
        <taxon>Pseudomonadati</taxon>
        <taxon>Pseudomonadota</taxon>
        <taxon>Alphaproteobacteria</taxon>
        <taxon>Hyphomonadales</taxon>
        <taxon>Hyphomonadaceae</taxon>
        <taxon>Hyphomonas</taxon>
    </lineage>
</organism>
<dbReference type="STRING" id="1280954.HPO_19049"/>
<keyword evidence="3" id="KW-1185">Reference proteome</keyword>
<dbReference type="Gene3D" id="1.10.8.60">
    <property type="match status" value="1"/>
</dbReference>
<name>A0A062V912_9PROT</name>
<dbReference type="RefSeq" id="WP_035602686.1">
    <property type="nucleotide sequence ID" value="NZ_ARYM01000044.1"/>
</dbReference>
<gene>
    <name evidence="2" type="ORF">HPO_19049</name>
</gene>
<dbReference type="InterPro" id="IPR027417">
    <property type="entry name" value="P-loop_NTPase"/>
</dbReference>
<dbReference type="Pfam" id="PF00004">
    <property type="entry name" value="AAA"/>
    <property type="match status" value="1"/>
</dbReference>
<accession>A0A062V912</accession>
<dbReference type="CDD" id="cd19481">
    <property type="entry name" value="RecA-like_protease"/>
    <property type="match status" value="1"/>
</dbReference>
<dbReference type="eggNOG" id="COG0464">
    <property type="taxonomic scope" value="Bacteria"/>
</dbReference>
<dbReference type="SUPFAM" id="SSF52540">
    <property type="entry name" value="P-loop containing nucleoside triphosphate hydrolases"/>
    <property type="match status" value="1"/>
</dbReference>
<dbReference type="GO" id="GO:0016887">
    <property type="term" value="F:ATP hydrolysis activity"/>
    <property type="evidence" value="ECO:0007669"/>
    <property type="project" value="InterPro"/>
</dbReference>
<dbReference type="SMART" id="SM00382">
    <property type="entry name" value="AAA"/>
    <property type="match status" value="1"/>
</dbReference>
<evidence type="ECO:0000259" key="1">
    <source>
        <dbReference type="SMART" id="SM00382"/>
    </source>
</evidence>
<comment type="caution">
    <text evidence="2">The sequence shown here is derived from an EMBL/GenBank/DDBJ whole genome shotgun (WGS) entry which is preliminary data.</text>
</comment>
<dbReference type="AlphaFoldDB" id="A0A062V912"/>
<evidence type="ECO:0000313" key="3">
    <source>
        <dbReference type="Proteomes" id="UP000027100"/>
    </source>
</evidence>
<sequence length="402" mass="44040">MEHFAVVHSIIKAALAGDEAGVRKQVNRLEARLSKAGANNEVAAIERLLKASTEVKQLAPSQVEVSRVLITGETLTPEVHPPIDRETGAQLCLIDFPGQRTPKPVYGQAAQETIDGLLAEWRNSSALMLVGVEPTRSLLIYGPPGTGKTISAHYIAEQLGLPLVTARIDGLISSFLGTTARNIANLFDFANRYACVLLLDEFDALAKLRDDPHEVGEIKRVVNTLLQNLDRRRQFGVTIAITNHDRLLDPAVWRRFETQLHIAEPEFAAREALIRRFLAPIEAEDSTVRIFSYCLPGRSGADLERLCRAVKRTMAMADKAPEPSNLFSSLSSVLGRMPLLDHIPARILAADPKAFVSLIANDPDIGLDQKQIGHATGTSQSQVSALKQKMLHKDVIEATHAQ</sequence>
<dbReference type="InterPro" id="IPR003593">
    <property type="entry name" value="AAA+_ATPase"/>
</dbReference>
<feature type="domain" description="AAA+ ATPase" evidence="1">
    <location>
        <begin position="134"/>
        <end position="266"/>
    </location>
</feature>
<proteinExistence type="predicted"/>